<dbReference type="SMART" id="SM00014">
    <property type="entry name" value="acidPPc"/>
    <property type="match status" value="1"/>
</dbReference>
<dbReference type="Proteomes" id="UP000255207">
    <property type="component" value="Unassembled WGS sequence"/>
</dbReference>
<sequence length="243" mass="24807">MATLDCPLAESAAGPGLPAPVAAVSGLLFAILLLAITVAGGIVVAGVVRKVLGRPVLATDDTVLAAGFVVLSTLGAALVSWPLKHTVGRARPLLSGSCEPFDFEPFSASFSAAYPSTQAAMAGGLATALALLNPRWRPVVFFVAAAIGVSRVLAGAHWSSDVIMGLGLGAAVALFLAGKLGGRGRVFIADRTGFPQRLTAHDAGSGRPGGAPPPQKAAEPAALYRTNEGKTDEKWHLGWRRTP</sequence>
<dbReference type="RefSeq" id="WP_114828447.1">
    <property type="nucleotide sequence ID" value="NZ_QQTO01000037.1"/>
</dbReference>
<keyword evidence="3 8" id="KW-0812">Transmembrane</keyword>
<dbReference type="PANTHER" id="PTHR14969">
    <property type="entry name" value="SPHINGOSINE-1-PHOSPHATE PHOSPHOHYDROLASE"/>
    <property type="match status" value="1"/>
</dbReference>
<evidence type="ECO:0000259" key="9">
    <source>
        <dbReference type="SMART" id="SM00014"/>
    </source>
</evidence>
<evidence type="ECO:0000256" key="8">
    <source>
        <dbReference type="SAM" id="Phobius"/>
    </source>
</evidence>
<keyword evidence="11" id="KW-1185">Reference proteome</keyword>
<dbReference type="SUPFAM" id="SSF48317">
    <property type="entry name" value="Acid phosphatase/Vanadium-dependent haloperoxidase"/>
    <property type="match status" value="1"/>
</dbReference>
<evidence type="ECO:0000256" key="7">
    <source>
        <dbReference type="SAM" id="MobiDB-lite"/>
    </source>
</evidence>
<dbReference type="InterPro" id="IPR000326">
    <property type="entry name" value="PAP2/HPO"/>
</dbReference>
<keyword evidence="6 8" id="KW-0472">Membrane</keyword>
<dbReference type="Gene3D" id="1.20.144.10">
    <property type="entry name" value="Phosphatidic acid phosphatase type 2/haloperoxidase"/>
    <property type="match status" value="1"/>
</dbReference>
<dbReference type="Pfam" id="PF01569">
    <property type="entry name" value="PAP2"/>
    <property type="match status" value="1"/>
</dbReference>
<proteinExistence type="predicted"/>
<feature type="transmembrane region" description="Helical" evidence="8">
    <location>
        <begin position="162"/>
        <end position="181"/>
    </location>
</feature>
<evidence type="ECO:0000256" key="1">
    <source>
        <dbReference type="ARBA" id="ARBA00004651"/>
    </source>
</evidence>
<keyword evidence="2" id="KW-1003">Cell membrane</keyword>
<accession>A0A370LAJ4</accession>
<feature type="transmembrane region" description="Helical" evidence="8">
    <location>
        <begin position="139"/>
        <end position="156"/>
    </location>
</feature>
<feature type="domain" description="Phosphatidic acid phosphatase type 2/haloperoxidase" evidence="9">
    <location>
        <begin position="66"/>
        <end position="177"/>
    </location>
</feature>
<name>A0A370LAJ4_9HYPH</name>
<feature type="transmembrane region" description="Helical" evidence="8">
    <location>
        <begin position="27"/>
        <end position="51"/>
    </location>
</feature>
<evidence type="ECO:0000256" key="3">
    <source>
        <dbReference type="ARBA" id="ARBA00022692"/>
    </source>
</evidence>
<dbReference type="AlphaFoldDB" id="A0A370LAJ4"/>
<organism evidence="10 11">
    <name type="scientific">Bosea caraganae</name>
    <dbReference type="NCBI Taxonomy" id="2763117"/>
    <lineage>
        <taxon>Bacteria</taxon>
        <taxon>Pseudomonadati</taxon>
        <taxon>Pseudomonadota</taxon>
        <taxon>Alphaproteobacteria</taxon>
        <taxon>Hyphomicrobiales</taxon>
        <taxon>Boseaceae</taxon>
        <taxon>Bosea</taxon>
    </lineage>
</organism>
<dbReference type="GO" id="GO:0005886">
    <property type="term" value="C:plasma membrane"/>
    <property type="evidence" value="ECO:0007669"/>
    <property type="project" value="UniProtKB-SubCell"/>
</dbReference>
<feature type="transmembrane region" description="Helical" evidence="8">
    <location>
        <begin position="63"/>
        <end position="83"/>
    </location>
</feature>
<dbReference type="EMBL" id="QQTP01000002">
    <property type="protein sequence ID" value="RDJ28322.1"/>
    <property type="molecule type" value="Genomic_DNA"/>
</dbReference>
<protein>
    <submittedName>
        <fullName evidence="10">Phosphatase PAP2 family protein</fullName>
    </submittedName>
</protein>
<evidence type="ECO:0000313" key="10">
    <source>
        <dbReference type="EMBL" id="RDJ28322.1"/>
    </source>
</evidence>
<feature type="transmembrane region" description="Helical" evidence="8">
    <location>
        <begin position="112"/>
        <end position="132"/>
    </location>
</feature>
<gene>
    <name evidence="10" type="ORF">DWE98_04900</name>
</gene>
<evidence type="ECO:0000256" key="6">
    <source>
        <dbReference type="ARBA" id="ARBA00023136"/>
    </source>
</evidence>
<keyword evidence="5 8" id="KW-1133">Transmembrane helix</keyword>
<dbReference type="GO" id="GO:0016787">
    <property type="term" value="F:hydrolase activity"/>
    <property type="evidence" value="ECO:0007669"/>
    <property type="project" value="UniProtKB-KW"/>
</dbReference>
<reference evidence="11" key="1">
    <citation type="submission" date="2018-07" db="EMBL/GenBank/DDBJ databases">
        <authorList>
            <person name="Safronova V.I."/>
            <person name="Chirak E.R."/>
            <person name="Sazanova A.L."/>
        </authorList>
    </citation>
    <scope>NUCLEOTIDE SEQUENCE [LARGE SCALE GENOMIC DNA]</scope>
    <source>
        <strain evidence="11">RCAM04685</strain>
    </source>
</reference>
<dbReference type="PANTHER" id="PTHR14969:SF62">
    <property type="entry name" value="DECAPRENYLPHOSPHORYL-5-PHOSPHORIBOSE PHOSPHATASE RV3807C-RELATED"/>
    <property type="match status" value="1"/>
</dbReference>
<feature type="region of interest" description="Disordered" evidence="7">
    <location>
        <begin position="198"/>
        <end position="243"/>
    </location>
</feature>
<comment type="subcellular location">
    <subcellularLocation>
        <location evidence="1">Cell membrane</location>
        <topology evidence="1">Multi-pass membrane protein</topology>
    </subcellularLocation>
</comment>
<evidence type="ECO:0000313" key="11">
    <source>
        <dbReference type="Proteomes" id="UP000255207"/>
    </source>
</evidence>
<dbReference type="OrthoDB" id="9780507at2"/>
<evidence type="ECO:0000256" key="4">
    <source>
        <dbReference type="ARBA" id="ARBA00022801"/>
    </source>
</evidence>
<evidence type="ECO:0000256" key="2">
    <source>
        <dbReference type="ARBA" id="ARBA00022475"/>
    </source>
</evidence>
<dbReference type="InterPro" id="IPR036938">
    <property type="entry name" value="PAP2/HPO_sf"/>
</dbReference>
<comment type="caution">
    <text evidence="10">The sequence shown here is derived from an EMBL/GenBank/DDBJ whole genome shotgun (WGS) entry which is preliminary data.</text>
</comment>
<evidence type="ECO:0000256" key="5">
    <source>
        <dbReference type="ARBA" id="ARBA00022989"/>
    </source>
</evidence>
<feature type="compositionally biased region" description="Basic and acidic residues" evidence="7">
    <location>
        <begin position="227"/>
        <end position="236"/>
    </location>
</feature>
<keyword evidence="4" id="KW-0378">Hydrolase</keyword>